<evidence type="ECO:0000256" key="3">
    <source>
        <dbReference type="SAM" id="MobiDB-lite"/>
    </source>
</evidence>
<proteinExistence type="predicted"/>
<dbReference type="Pfam" id="PF00536">
    <property type="entry name" value="SAM_1"/>
    <property type="match status" value="1"/>
</dbReference>
<feature type="region of interest" description="Disordered" evidence="3">
    <location>
        <begin position="188"/>
        <end position="216"/>
    </location>
</feature>
<reference evidence="5" key="1">
    <citation type="submission" date="2022-06" db="EMBL/GenBank/DDBJ databases">
        <authorList>
            <person name="Berger JAMES D."/>
            <person name="Berger JAMES D."/>
        </authorList>
    </citation>
    <scope>NUCLEOTIDE SEQUENCE [LARGE SCALE GENOMIC DNA]</scope>
</reference>
<feature type="domain" description="SAM" evidence="4">
    <location>
        <begin position="417"/>
        <end position="477"/>
    </location>
</feature>
<protein>
    <recommendedName>
        <fullName evidence="4">SAM domain-containing protein</fullName>
    </recommendedName>
</protein>
<keyword evidence="2" id="KW-0040">ANK repeat</keyword>
<evidence type="ECO:0000259" key="4">
    <source>
        <dbReference type="PROSITE" id="PS50105"/>
    </source>
</evidence>
<dbReference type="PANTHER" id="PTHR24174">
    <property type="entry name" value="ANKYRIN REPEAT AND STERILE ALPHA MOTIF DOMAIN-CONTAINING PROTEIN 1"/>
    <property type="match status" value="1"/>
</dbReference>
<evidence type="ECO:0000256" key="2">
    <source>
        <dbReference type="ARBA" id="ARBA00023043"/>
    </source>
</evidence>
<dbReference type="PROSITE" id="PS50105">
    <property type="entry name" value="SAM_DOMAIN"/>
    <property type="match status" value="1"/>
</dbReference>
<reference evidence="6" key="2">
    <citation type="submission" date="2023-11" db="UniProtKB">
        <authorList>
            <consortium name="WormBaseParasite"/>
        </authorList>
    </citation>
    <scope>IDENTIFICATION</scope>
</reference>
<dbReference type="Gene3D" id="1.10.150.50">
    <property type="entry name" value="Transcription Factor, Ets-1"/>
    <property type="match status" value="2"/>
</dbReference>
<sequence>MNPVSRAGCTPMNVQGDNTDQYILPVDDQQCTSSLPSPSVDKSGHLIQRSNISGKCYCDKRNSSASLDSGRDSTYATGSEGSSGVQCPQLYSDDGCPLSTTTTTSSFFYNNQLQKNNILPGGRKISQNSSSCASFDYTSLPAATLPTFFNHANSTTYNAASSSGISGGSSSSNNSNYSKFGVTGSNSNLLSQYTPHQQTNKDNTLTSPIHKYNSNSINNNNNIIHVSNSNPVPPVTGPHEYHYYPSYQCNKNCCTTVNHNRSYQPHHHQQQQPFITTPHSPCQERSFSSDFKCSSKNMPMNVYNHSQFPSNIQQYDAAQNQPYQPSIHQQQSHLPIHSLFINPDDEALFAWLRSVGLNRLSGCLSKSGFDLWTLCHTTPEELNACGITNPYDRQMLRNELAKLQLSDPITEQQLPTSVQDLLIQLHLQQYWPKLRDQGLITFEQIVRITWDDLEEIGILKLGHQKKFIIAIRKLNRLIHDRVLDQPTAVKSSVNKSFSSNDTVFSQASSSLLSSKRKETSFDQIYDAQCQPDKLMPTTTEIVKDKKDCQQVAKHDISEIGIQVEDNLNSTPSSQCSSASTTNSSSPESPYCLPPPIGFQDSPPTSSSSPPPTAAFLPSSLDAQNSSSSSCTVNDQLLPSGTSAPPSSSCSVQCITDVNKVILNQTEKIINSTLPYSSQNRQYHSRIDQQNRSEPFSVFRRRSSNPNLYSLRPNATVQNTNDLSKWSSDFLASAELRLPTNINSTSDPDLEAMHNIQAMLEQISERLIVSNK</sequence>
<accession>A0AA85J0Z8</accession>
<dbReference type="WBParaSite" id="TREG1_122950.1">
    <property type="protein sequence ID" value="TREG1_122950.1"/>
    <property type="gene ID" value="TREG1_122950"/>
</dbReference>
<organism evidence="5 6">
    <name type="scientific">Trichobilharzia regenti</name>
    <name type="common">Nasal bird schistosome</name>
    <dbReference type="NCBI Taxonomy" id="157069"/>
    <lineage>
        <taxon>Eukaryota</taxon>
        <taxon>Metazoa</taxon>
        <taxon>Spiralia</taxon>
        <taxon>Lophotrochozoa</taxon>
        <taxon>Platyhelminthes</taxon>
        <taxon>Trematoda</taxon>
        <taxon>Digenea</taxon>
        <taxon>Strigeidida</taxon>
        <taxon>Schistosomatoidea</taxon>
        <taxon>Schistosomatidae</taxon>
        <taxon>Trichobilharzia</taxon>
    </lineage>
</organism>
<dbReference type="SUPFAM" id="SSF47769">
    <property type="entry name" value="SAM/Pointed domain"/>
    <property type="match status" value="2"/>
</dbReference>
<dbReference type="PANTHER" id="PTHR24174:SF16">
    <property type="entry name" value="CASKIN-2"/>
    <property type="match status" value="1"/>
</dbReference>
<dbReference type="InterPro" id="IPR013761">
    <property type="entry name" value="SAM/pointed_sf"/>
</dbReference>
<dbReference type="InterPro" id="IPR001660">
    <property type="entry name" value="SAM"/>
</dbReference>
<evidence type="ECO:0000313" key="6">
    <source>
        <dbReference type="WBParaSite" id="TREG1_122950.1"/>
    </source>
</evidence>
<feature type="compositionally biased region" description="Polar residues" evidence="3">
    <location>
        <begin position="63"/>
        <end position="83"/>
    </location>
</feature>
<evidence type="ECO:0000313" key="5">
    <source>
        <dbReference type="Proteomes" id="UP000050795"/>
    </source>
</evidence>
<feature type="region of interest" description="Disordered" evidence="3">
    <location>
        <begin position="62"/>
        <end position="83"/>
    </location>
</feature>
<evidence type="ECO:0000256" key="1">
    <source>
        <dbReference type="ARBA" id="ARBA00022737"/>
    </source>
</evidence>
<dbReference type="InterPro" id="IPR033635">
    <property type="entry name" value="ANKS1/Caskin"/>
</dbReference>
<dbReference type="Proteomes" id="UP000050795">
    <property type="component" value="Unassembled WGS sequence"/>
</dbReference>
<dbReference type="AlphaFoldDB" id="A0AA85J0Z8"/>
<feature type="compositionally biased region" description="Polar residues" evidence="3">
    <location>
        <begin position="188"/>
        <end position="207"/>
    </location>
</feature>
<feature type="compositionally biased region" description="Low complexity" evidence="3">
    <location>
        <begin position="569"/>
        <end position="589"/>
    </location>
</feature>
<dbReference type="SMART" id="SM00454">
    <property type="entry name" value="SAM"/>
    <property type="match status" value="2"/>
</dbReference>
<name>A0AA85J0Z8_TRIRE</name>
<keyword evidence="1" id="KW-0677">Repeat</keyword>
<feature type="compositionally biased region" description="Low complexity" evidence="3">
    <location>
        <begin position="601"/>
        <end position="629"/>
    </location>
</feature>
<feature type="region of interest" description="Disordered" evidence="3">
    <location>
        <begin position="562"/>
        <end position="632"/>
    </location>
</feature>
<keyword evidence="5" id="KW-1185">Reference proteome</keyword>